<reference evidence="1 2" key="1">
    <citation type="journal article" date="2018" name="Science">
        <title>The opium poppy genome and morphinan production.</title>
        <authorList>
            <person name="Guo L."/>
            <person name="Winzer T."/>
            <person name="Yang X."/>
            <person name="Li Y."/>
            <person name="Ning Z."/>
            <person name="He Z."/>
            <person name="Teodor R."/>
            <person name="Lu Y."/>
            <person name="Bowser T.A."/>
            <person name="Graham I.A."/>
            <person name="Ye K."/>
        </authorList>
    </citation>
    <scope>NUCLEOTIDE SEQUENCE [LARGE SCALE GENOMIC DNA]</scope>
    <source>
        <strain evidence="2">cv. HN1</strain>
        <tissue evidence="1">Leaves</tissue>
    </source>
</reference>
<evidence type="ECO:0000313" key="2">
    <source>
        <dbReference type="Proteomes" id="UP000316621"/>
    </source>
</evidence>
<protein>
    <submittedName>
        <fullName evidence="1">Uncharacterized protein</fullName>
    </submittedName>
</protein>
<keyword evidence="2" id="KW-1185">Reference proteome</keyword>
<dbReference type="Gramene" id="RZC70863">
    <property type="protein sequence ID" value="RZC70863"/>
    <property type="gene ID" value="C5167_034010"/>
</dbReference>
<feature type="non-terminal residue" evidence="1">
    <location>
        <position position="85"/>
    </location>
</feature>
<gene>
    <name evidence="1" type="ORF">C5167_034010</name>
</gene>
<dbReference type="EMBL" id="CM010721">
    <property type="protein sequence ID" value="RZC70863.1"/>
    <property type="molecule type" value="Genomic_DNA"/>
</dbReference>
<proteinExistence type="predicted"/>
<organism evidence="1 2">
    <name type="scientific">Papaver somniferum</name>
    <name type="common">Opium poppy</name>
    <dbReference type="NCBI Taxonomy" id="3469"/>
    <lineage>
        <taxon>Eukaryota</taxon>
        <taxon>Viridiplantae</taxon>
        <taxon>Streptophyta</taxon>
        <taxon>Embryophyta</taxon>
        <taxon>Tracheophyta</taxon>
        <taxon>Spermatophyta</taxon>
        <taxon>Magnoliopsida</taxon>
        <taxon>Ranunculales</taxon>
        <taxon>Papaveraceae</taxon>
        <taxon>Papaveroideae</taxon>
        <taxon>Papaver</taxon>
    </lineage>
</organism>
<accession>A0A4Y7KBW8</accession>
<dbReference type="Proteomes" id="UP000316621">
    <property type="component" value="Chromosome 7"/>
</dbReference>
<evidence type="ECO:0000313" key="1">
    <source>
        <dbReference type="EMBL" id="RZC70863.1"/>
    </source>
</evidence>
<sequence length="85" mass="9471">MFFPKFILLPFDLKLKKKKERVLPFKLQCGIGAFAAMETVLQLTEKEESASVAAVQGEWQQGNGSVDVAVETGEMVLCPIDQIQR</sequence>
<dbReference type="AlphaFoldDB" id="A0A4Y7KBW8"/>
<name>A0A4Y7KBW8_PAPSO</name>